<dbReference type="EMBL" id="CAJNOI010000012">
    <property type="protein sequence ID" value="CAF0793929.1"/>
    <property type="molecule type" value="Genomic_DNA"/>
</dbReference>
<dbReference type="EMBL" id="CAJNOM010000006">
    <property type="protein sequence ID" value="CAF0758619.1"/>
    <property type="molecule type" value="Genomic_DNA"/>
</dbReference>
<dbReference type="SUPFAM" id="SSF55797">
    <property type="entry name" value="PR-1-like"/>
    <property type="match status" value="1"/>
</dbReference>
<dbReference type="Gene3D" id="3.40.33.10">
    <property type="entry name" value="CAP"/>
    <property type="match status" value="1"/>
</dbReference>
<organism evidence="4 6">
    <name type="scientific">Adineta steineri</name>
    <dbReference type="NCBI Taxonomy" id="433720"/>
    <lineage>
        <taxon>Eukaryota</taxon>
        <taxon>Metazoa</taxon>
        <taxon>Spiralia</taxon>
        <taxon>Gnathifera</taxon>
        <taxon>Rotifera</taxon>
        <taxon>Eurotatoria</taxon>
        <taxon>Bdelloidea</taxon>
        <taxon>Adinetida</taxon>
        <taxon>Adinetidae</taxon>
        <taxon>Adineta</taxon>
    </lineage>
</organism>
<feature type="domain" description="SCP" evidence="2">
    <location>
        <begin position="320"/>
        <end position="457"/>
    </location>
</feature>
<dbReference type="OrthoDB" id="10007879at2759"/>
<dbReference type="CDD" id="cd05379">
    <property type="entry name" value="CAP_bacterial"/>
    <property type="match status" value="1"/>
</dbReference>
<sequence>MAATNEELSDSSVTDDDDNEEMLMKEEIANILSLDGNEHKDDIVNSILYDGRQTLVEYREDIIPKIYKETMDNNNSPLMLSLKQHFEKTLQARFSEDSPWFVTFLREYKEGENHDLYDRVMSRIVDGGDCTKNFAMLSIPLQLLFEGLDDECMKEGDVFDHLWSTITNDGLQSIKKFSDYIIKSVMDEQLKSGSTLFRAVREYYRDEVVSSLNQCNITNKRNIYESALDDVAEHGWLGDVKSIKDDITPRAHRMLLEELRSFHEKAQPPADDKSKAMEDNSGQKTTSDSKDTSSEKAKGNEEQKTLFHGMDATEKEIFMLINKHRQHHGLPSLEPSVNLAYVAHTHAVDIIENNPDVAGGNMHSWSNKGKWKAVRYTPDHRQGQLMWSKPTEISNYKFNGFEISFGHLHPLRKTSSVTPTEAVNSWKSSSGHNAVMIQQGIWQHPPMKAMGVGVYKGYACTWFGQEKDTFPTPS</sequence>
<dbReference type="InterPro" id="IPR014044">
    <property type="entry name" value="CAP_dom"/>
</dbReference>
<dbReference type="Pfam" id="PF00188">
    <property type="entry name" value="CAP"/>
    <property type="match status" value="1"/>
</dbReference>
<evidence type="ECO:0000313" key="5">
    <source>
        <dbReference type="Proteomes" id="UP000663832"/>
    </source>
</evidence>
<proteinExistence type="predicted"/>
<feature type="compositionally biased region" description="Basic and acidic residues" evidence="1">
    <location>
        <begin position="261"/>
        <end position="278"/>
    </location>
</feature>
<dbReference type="Proteomes" id="UP000663832">
    <property type="component" value="Unassembled WGS sequence"/>
</dbReference>
<gene>
    <name evidence="4" type="ORF">BJG266_LOCUS4827</name>
    <name evidence="3" type="ORF">QVE165_LOCUS1921</name>
</gene>
<protein>
    <recommendedName>
        <fullName evidence="2">SCP domain-containing protein</fullName>
    </recommendedName>
</protein>
<name>A0A813SDN5_9BILA</name>
<evidence type="ECO:0000313" key="4">
    <source>
        <dbReference type="EMBL" id="CAF0793929.1"/>
    </source>
</evidence>
<feature type="region of interest" description="Disordered" evidence="1">
    <location>
        <begin position="261"/>
        <end position="306"/>
    </location>
</feature>
<evidence type="ECO:0000313" key="6">
    <source>
        <dbReference type="Proteomes" id="UP000663877"/>
    </source>
</evidence>
<evidence type="ECO:0000256" key="1">
    <source>
        <dbReference type="SAM" id="MobiDB-lite"/>
    </source>
</evidence>
<dbReference type="Proteomes" id="UP000663877">
    <property type="component" value="Unassembled WGS sequence"/>
</dbReference>
<feature type="compositionally biased region" description="Basic and acidic residues" evidence="1">
    <location>
        <begin position="287"/>
        <end position="306"/>
    </location>
</feature>
<evidence type="ECO:0000259" key="2">
    <source>
        <dbReference type="Pfam" id="PF00188"/>
    </source>
</evidence>
<comment type="caution">
    <text evidence="4">The sequence shown here is derived from an EMBL/GenBank/DDBJ whole genome shotgun (WGS) entry which is preliminary data.</text>
</comment>
<keyword evidence="5" id="KW-1185">Reference proteome</keyword>
<dbReference type="AlphaFoldDB" id="A0A813SDN5"/>
<reference evidence="4" key="1">
    <citation type="submission" date="2021-02" db="EMBL/GenBank/DDBJ databases">
        <authorList>
            <person name="Nowell W R."/>
        </authorList>
    </citation>
    <scope>NUCLEOTIDE SEQUENCE</scope>
</reference>
<dbReference type="InterPro" id="IPR035940">
    <property type="entry name" value="CAP_sf"/>
</dbReference>
<evidence type="ECO:0000313" key="3">
    <source>
        <dbReference type="EMBL" id="CAF0758619.1"/>
    </source>
</evidence>
<accession>A0A813SDN5</accession>